<evidence type="ECO:0000256" key="4">
    <source>
        <dbReference type="ARBA" id="ARBA00023172"/>
    </source>
</evidence>
<protein>
    <recommendedName>
        <fullName evidence="6">Holliday junction branch migration complex subunit RuvA</fullName>
    </recommendedName>
</protein>
<dbReference type="Pfam" id="PF07499">
    <property type="entry name" value="RuvA_C"/>
    <property type="match status" value="1"/>
</dbReference>
<evidence type="ECO:0000256" key="2">
    <source>
        <dbReference type="ARBA" id="ARBA00022763"/>
    </source>
</evidence>
<dbReference type="AlphaFoldDB" id="A0A919X7Z7"/>
<dbReference type="Pfam" id="PF14520">
    <property type="entry name" value="HHH_5"/>
    <property type="match status" value="1"/>
</dbReference>
<dbReference type="InterPro" id="IPR003583">
    <property type="entry name" value="Hlx-hairpin-Hlx_DNA-bd_motif"/>
</dbReference>
<dbReference type="GO" id="GO:0009378">
    <property type="term" value="F:four-way junction helicase activity"/>
    <property type="evidence" value="ECO:0007669"/>
    <property type="project" value="InterPro"/>
</dbReference>
<dbReference type="CDD" id="cd14332">
    <property type="entry name" value="UBA_RuvA_C"/>
    <property type="match status" value="1"/>
</dbReference>
<feature type="region of interest" description="Domain III" evidence="6">
    <location>
        <begin position="150"/>
        <end position="203"/>
    </location>
</feature>
<dbReference type="Gene3D" id="1.10.150.20">
    <property type="entry name" value="5' to 3' exonuclease, C-terminal subdomain"/>
    <property type="match status" value="1"/>
</dbReference>
<dbReference type="GO" id="GO:0006281">
    <property type="term" value="P:DNA repair"/>
    <property type="evidence" value="ECO:0007669"/>
    <property type="project" value="UniProtKB-UniRule"/>
</dbReference>
<comment type="subcellular location">
    <subcellularLocation>
        <location evidence="6">Cytoplasm</location>
    </subcellularLocation>
</comment>
<dbReference type="GO" id="GO:0005524">
    <property type="term" value="F:ATP binding"/>
    <property type="evidence" value="ECO:0007669"/>
    <property type="project" value="InterPro"/>
</dbReference>
<dbReference type="Gene3D" id="1.10.8.10">
    <property type="entry name" value="DNA helicase RuvA subunit, C-terminal domain"/>
    <property type="match status" value="1"/>
</dbReference>
<comment type="function">
    <text evidence="6">The RuvA-RuvB-RuvC complex processes Holliday junction (HJ) DNA during genetic recombination and DNA repair, while the RuvA-RuvB complex plays an important role in the rescue of blocked DNA replication forks via replication fork reversal (RFR). RuvA specifically binds to HJ cruciform DNA, conferring on it an open structure. The RuvB hexamer acts as an ATP-dependent pump, pulling dsDNA into and through the RuvAB complex. HJ branch migration allows RuvC to scan DNA until it finds its consensus sequence, where it cleaves and resolves the cruciform DNA.</text>
</comment>
<dbReference type="SUPFAM" id="SSF47781">
    <property type="entry name" value="RuvA domain 2-like"/>
    <property type="match status" value="1"/>
</dbReference>
<dbReference type="InterPro" id="IPR036267">
    <property type="entry name" value="RuvA_C_sf"/>
</dbReference>
<keyword evidence="8" id="KW-0378">Hydrolase</keyword>
<organism evidence="8 9">
    <name type="scientific">Ornithinibacillus bavariensis</name>
    <dbReference type="NCBI Taxonomy" id="545502"/>
    <lineage>
        <taxon>Bacteria</taxon>
        <taxon>Bacillati</taxon>
        <taxon>Bacillota</taxon>
        <taxon>Bacilli</taxon>
        <taxon>Bacillales</taxon>
        <taxon>Bacillaceae</taxon>
        <taxon>Ornithinibacillus</taxon>
    </lineage>
</organism>
<reference evidence="8" key="1">
    <citation type="submission" date="2021-03" db="EMBL/GenBank/DDBJ databases">
        <title>Antimicrobial resistance genes in bacteria isolated from Japanese honey, and their potential for conferring macrolide and lincosamide resistance in the American foulbrood pathogen Paenibacillus larvae.</title>
        <authorList>
            <person name="Okamoto M."/>
            <person name="Kumagai M."/>
            <person name="Kanamori H."/>
            <person name="Takamatsu D."/>
        </authorList>
    </citation>
    <scope>NUCLEOTIDE SEQUENCE</scope>
    <source>
        <strain evidence="8">J43TS3</strain>
    </source>
</reference>
<dbReference type="SUPFAM" id="SSF50249">
    <property type="entry name" value="Nucleic acid-binding proteins"/>
    <property type="match status" value="1"/>
</dbReference>
<evidence type="ECO:0000256" key="3">
    <source>
        <dbReference type="ARBA" id="ARBA00023125"/>
    </source>
</evidence>
<evidence type="ECO:0000256" key="5">
    <source>
        <dbReference type="ARBA" id="ARBA00023204"/>
    </source>
</evidence>
<dbReference type="SMART" id="SM00278">
    <property type="entry name" value="HhH1"/>
    <property type="match status" value="2"/>
</dbReference>
<feature type="domain" description="Helix-hairpin-helix DNA-binding motif class 1" evidence="7">
    <location>
        <begin position="107"/>
        <end position="126"/>
    </location>
</feature>
<dbReference type="RefSeq" id="WP_212921137.1">
    <property type="nucleotide sequence ID" value="NZ_BORP01000004.1"/>
</dbReference>
<sequence length="203" mass="22762">MFAYIRGQLVSIQDESIVMDVNGLGYEVICPNPFIYQDSLNKELLIHTYFHVREDAQLLYGFKNEDQKYLFTRLLSVSGIGPKGALAILAGVNIPEFVAAVEREDDKFLTSFPGVGKKTARQIILDLKGKLTNTFTVSVDAEENYASPTTERVELKEALEALKALGYMDREIKSILPQLKKGIEQSANTDEIIRKALSLLMKK</sequence>
<dbReference type="Pfam" id="PF01330">
    <property type="entry name" value="RuvA_N"/>
    <property type="match status" value="1"/>
</dbReference>
<keyword evidence="1 6" id="KW-0963">Cytoplasm</keyword>
<comment type="similarity">
    <text evidence="6">Belongs to the RuvA family.</text>
</comment>
<evidence type="ECO:0000313" key="9">
    <source>
        <dbReference type="Proteomes" id="UP000676917"/>
    </source>
</evidence>
<evidence type="ECO:0000259" key="7">
    <source>
        <dbReference type="SMART" id="SM00278"/>
    </source>
</evidence>
<dbReference type="InterPro" id="IPR012340">
    <property type="entry name" value="NA-bd_OB-fold"/>
</dbReference>
<accession>A0A919X7Z7</accession>
<evidence type="ECO:0000313" key="8">
    <source>
        <dbReference type="EMBL" id="GIO27662.1"/>
    </source>
</evidence>
<dbReference type="InterPro" id="IPR010994">
    <property type="entry name" value="RuvA_2-like"/>
</dbReference>
<feature type="domain" description="Helix-hairpin-helix DNA-binding motif class 1" evidence="7">
    <location>
        <begin position="72"/>
        <end position="91"/>
    </location>
</feature>
<dbReference type="NCBIfam" id="TIGR00084">
    <property type="entry name" value="ruvA"/>
    <property type="match status" value="1"/>
</dbReference>
<dbReference type="InterPro" id="IPR013849">
    <property type="entry name" value="DNA_helicase_Holl-junc_RuvA_I"/>
</dbReference>
<comment type="subunit">
    <text evidence="6">Homotetramer. Forms an RuvA(8)-RuvB(12)-Holliday junction (HJ) complex. HJ DNA is sandwiched between 2 RuvA tetramers; dsDNA enters through RuvA and exits via RuvB. An RuvB hexamer assembles on each DNA strand where it exits the tetramer. Each RuvB hexamer is contacted by two RuvA subunits (via domain III) on 2 adjacent RuvB subunits; this complex drives branch migration. In the full resolvosome a probable DNA-RuvA(4)-RuvB(12)-RuvC(2) complex forms which resolves the HJ.</text>
</comment>
<keyword evidence="2 6" id="KW-0227">DNA damage</keyword>
<dbReference type="Gene3D" id="2.40.50.140">
    <property type="entry name" value="Nucleic acid-binding proteins"/>
    <property type="match status" value="1"/>
</dbReference>
<keyword evidence="8" id="KW-0347">Helicase</keyword>
<dbReference type="InterPro" id="IPR011114">
    <property type="entry name" value="RuvA_C"/>
</dbReference>
<dbReference type="GO" id="GO:0009379">
    <property type="term" value="C:Holliday junction helicase complex"/>
    <property type="evidence" value="ECO:0007669"/>
    <property type="project" value="InterPro"/>
</dbReference>
<keyword evidence="8" id="KW-0547">Nucleotide-binding</keyword>
<dbReference type="GO" id="GO:0000400">
    <property type="term" value="F:four-way junction DNA binding"/>
    <property type="evidence" value="ECO:0007669"/>
    <property type="project" value="UniProtKB-UniRule"/>
</dbReference>
<dbReference type="SUPFAM" id="SSF46929">
    <property type="entry name" value="DNA helicase RuvA subunit, C-terminal domain"/>
    <property type="match status" value="1"/>
</dbReference>
<dbReference type="GO" id="GO:0005737">
    <property type="term" value="C:cytoplasm"/>
    <property type="evidence" value="ECO:0007669"/>
    <property type="project" value="UniProtKB-SubCell"/>
</dbReference>
<dbReference type="HAMAP" id="MF_00031">
    <property type="entry name" value="DNA_HJ_migration_RuvA"/>
    <property type="match status" value="1"/>
</dbReference>
<evidence type="ECO:0000256" key="1">
    <source>
        <dbReference type="ARBA" id="ARBA00022490"/>
    </source>
</evidence>
<keyword evidence="3 6" id="KW-0238">DNA-binding</keyword>
<dbReference type="EMBL" id="BORP01000004">
    <property type="protein sequence ID" value="GIO27662.1"/>
    <property type="molecule type" value="Genomic_DNA"/>
</dbReference>
<keyword evidence="4 6" id="KW-0233">DNA recombination</keyword>
<keyword evidence="9" id="KW-1185">Reference proteome</keyword>
<proteinExistence type="inferred from homology"/>
<comment type="caution">
    <text evidence="8">The sequence shown here is derived from an EMBL/GenBank/DDBJ whole genome shotgun (WGS) entry which is preliminary data.</text>
</comment>
<gene>
    <name evidence="6 8" type="primary">ruvA</name>
    <name evidence="8" type="ORF">J43TS3_22730</name>
</gene>
<comment type="domain">
    <text evidence="6">Has three domains with a flexible linker between the domains II and III and assumes an 'L' shape. Domain III is highly mobile and contacts RuvB.</text>
</comment>
<dbReference type="GO" id="GO:0006310">
    <property type="term" value="P:DNA recombination"/>
    <property type="evidence" value="ECO:0007669"/>
    <property type="project" value="UniProtKB-UniRule"/>
</dbReference>
<keyword evidence="8" id="KW-0067">ATP-binding</keyword>
<keyword evidence="5 6" id="KW-0234">DNA repair</keyword>
<comment type="caution">
    <text evidence="6">Lacks conserved residue(s) required for the propagation of feature annotation.</text>
</comment>
<dbReference type="GO" id="GO:0048476">
    <property type="term" value="C:Holliday junction resolvase complex"/>
    <property type="evidence" value="ECO:0007669"/>
    <property type="project" value="UniProtKB-UniRule"/>
</dbReference>
<evidence type="ECO:0000256" key="6">
    <source>
        <dbReference type="HAMAP-Rule" id="MF_00031"/>
    </source>
</evidence>
<dbReference type="InterPro" id="IPR000085">
    <property type="entry name" value="RuvA"/>
</dbReference>
<dbReference type="Proteomes" id="UP000676917">
    <property type="component" value="Unassembled WGS sequence"/>
</dbReference>
<name>A0A919X7Z7_9BACI</name>